<feature type="domain" description="DUF6570" evidence="1">
    <location>
        <begin position="1"/>
        <end position="80"/>
    </location>
</feature>
<dbReference type="EMBL" id="QKWP01002330">
    <property type="protein sequence ID" value="RIB03750.1"/>
    <property type="molecule type" value="Genomic_DNA"/>
</dbReference>
<dbReference type="AlphaFoldDB" id="A0A397U0N3"/>
<keyword evidence="3" id="KW-1185">Reference proteome</keyword>
<dbReference type="STRING" id="44941.A0A397U0N3"/>
<evidence type="ECO:0000259" key="1">
    <source>
        <dbReference type="Pfam" id="PF20209"/>
    </source>
</evidence>
<comment type="caution">
    <text evidence="2">The sequence shown here is derived from an EMBL/GenBank/DDBJ whole genome shotgun (WGS) entry which is preliminary data.</text>
</comment>
<dbReference type="InterPro" id="IPR046700">
    <property type="entry name" value="DUF6570"/>
</dbReference>
<dbReference type="OrthoDB" id="2282872at2759"/>
<proteinExistence type="predicted"/>
<dbReference type="Pfam" id="PF20209">
    <property type="entry name" value="DUF6570"/>
    <property type="match status" value="1"/>
</dbReference>
<reference evidence="2 3" key="1">
    <citation type="submission" date="2018-06" db="EMBL/GenBank/DDBJ databases">
        <title>Comparative genomics reveals the genomic features of Rhizophagus irregularis, R. cerebriforme, R. diaphanum and Gigaspora rosea, and their symbiotic lifestyle signature.</title>
        <authorList>
            <person name="Morin E."/>
            <person name="San Clemente H."/>
            <person name="Chen E.C.H."/>
            <person name="De La Providencia I."/>
            <person name="Hainaut M."/>
            <person name="Kuo A."/>
            <person name="Kohler A."/>
            <person name="Murat C."/>
            <person name="Tang N."/>
            <person name="Roy S."/>
            <person name="Loubradou J."/>
            <person name="Henrissat B."/>
            <person name="Grigoriev I.V."/>
            <person name="Corradi N."/>
            <person name="Roux C."/>
            <person name="Martin F.M."/>
        </authorList>
    </citation>
    <scope>NUCLEOTIDE SEQUENCE [LARGE SCALE GENOMIC DNA]</scope>
    <source>
        <strain evidence="2 3">DAOM 194757</strain>
    </source>
</reference>
<name>A0A397U0N3_9GLOM</name>
<organism evidence="2 3">
    <name type="scientific">Gigaspora rosea</name>
    <dbReference type="NCBI Taxonomy" id="44941"/>
    <lineage>
        <taxon>Eukaryota</taxon>
        <taxon>Fungi</taxon>
        <taxon>Fungi incertae sedis</taxon>
        <taxon>Mucoromycota</taxon>
        <taxon>Glomeromycotina</taxon>
        <taxon>Glomeromycetes</taxon>
        <taxon>Diversisporales</taxon>
        <taxon>Gigasporaceae</taxon>
        <taxon>Gigaspora</taxon>
    </lineage>
</organism>
<accession>A0A397U0N3</accession>
<feature type="non-terminal residue" evidence="2">
    <location>
        <position position="201"/>
    </location>
</feature>
<protein>
    <recommendedName>
        <fullName evidence="1">DUF6570 domain-containing protein</fullName>
    </recommendedName>
</protein>
<dbReference type="Proteomes" id="UP000266673">
    <property type="component" value="Unassembled WGS sequence"/>
</dbReference>
<evidence type="ECO:0000313" key="3">
    <source>
        <dbReference type="Proteomes" id="UP000266673"/>
    </source>
</evidence>
<feature type="non-terminal residue" evidence="2">
    <location>
        <position position="1"/>
    </location>
</feature>
<gene>
    <name evidence="2" type="ORF">C2G38_1889163</name>
</gene>
<evidence type="ECO:0000313" key="2">
    <source>
        <dbReference type="EMBL" id="RIB03750.1"/>
    </source>
</evidence>
<sequence>LKGHIITFVQNPSSLATILPLPIYRLCDYLKVIFVGQEQPSDEQLKKVLRVRKQKIADALNWLMKHNVLYKNVKLDEMTLNSLPENEIPSALKATTTIVDINPKDIEHYTGSGIVYADNILISEKDQTLKLLEKIVQESSNDKKNCSNIILMPHSNKPRNEYTDSTLLPAAFPILFPYGVGSHEDEFRKQHIPFKQYVKHL</sequence>